<feature type="compositionally biased region" description="Basic and acidic residues" evidence="1">
    <location>
        <begin position="35"/>
        <end position="47"/>
    </location>
</feature>
<feature type="region of interest" description="Disordered" evidence="1">
    <location>
        <begin position="245"/>
        <end position="272"/>
    </location>
</feature>
<organism evidence="2 3">
    <name type="scientific">Hymenoscyphus fraxineus</name>
    <dbReference type="NCBI Taxonomy" id="746836"/>
    <lineage>
        <taxon>Eukaryota</taxon>
        <taxon>Fungi</taxon>
        <taxon>Dikarya</taxon>
        <taxon>Ascomycota</taxon>
        <taxon>Pezizomycotina</taxon>
        <taxon>Leotiomycetes</taxon>
        <taxon>Helotiales</taxon>
        <taxon>Helotiaceae</taxon>
        <taxon>Hymenoscyphus</taxon>
    </lineage>
</organism>
<name>A0A9N9PI25_9HELO</name>
<dbReference type="EMBL" id="CAJVRL010000052">
    <property type="protein sequence ID" value="CAG8953854.1"/>
    <property type="molecule type" value="Genomic_DNA"/>
</dbReference>
<accession>A0A9N9PI25</accession>
<feature type="compositionally biased region" description="Basic and acidic residues" evidence="1">
    <location>
        <begin position="83"/>
        <end position="97"/>
    </location>
</feature>
<dbReference type="AlphaFoldDB" id="A0A9N9PI25"/>
<dbReference type="OrthoDB" id="10336705at2759"/>
<feature type="region of interest" description="Disordered" evidence="1">
    <location>
        <begin position="35"/>
        <end position="99"/>
    </location>
</feature>
<evidence type="ECO:0000313" key="2">
    <source>
        <dbReference type="EMBL" id="CAG8953854.1"/>
    </source>
</evidence>
<gene>
    <name evidence="2" type="ORF">HYFRA_00006747</name>
</gene>
<reference evidence="2" key="1">
    <citation type="submission" date="2021-07" db="EMBL/GenBank/DDBJ databases">
        <authorList>
            <person name="Durling M."/>
        </authorList>
    </citation>
    <scope>NUCLEOTIDE SEQUENCE</scope>
</reference>
<comment type="caution">
    <text evidence="2">The sequence shown here is derived from an EMBL/GenBank/DDBJ whole genome shotgun (WGS) entry which is preliminary data.</text>
</comment>
<keyword evidence="3" id="KW-1185">Reference proteome</keyword>
<sequence length="311" mass="35523">MTKRKPQPLNEATRRRFAEEQIRQVRQIQQELERLHDSIQSRAEQGRRTGASAERLDEDIQNLPSPGTYPRSPRLGIPLGFDRPGRARETSNHEYPRRRSQLTSMHSFELRGWQQIRGSCIWVPPNPNRSSRLSMVPSGILMDEASRREFEETMYRQDLQMIAQMESGIFRGFDRREEMGENQMAPRGPLAGRNPPITRNRCLFSTGIRAEESRGNEPPHGFDECPHLLSRNCPFGCNEVTRLGPVIRPDPVPTTSQGRPEPQAGPSQIPAGAISLRTIHQELANLTLDPPESSRVTRPPFPFEDEEDLYD</sequence>
<feature type="region of interest" description="Disordered" evidence="1">
    <location>
        <begin position="285"/>
        <end position="311"/>
    </location>
</feature>
<proteinExistence type="predicted"/>
<protein>
    <submittedName>
        <fullName evidence="2">Uncharacterized protein</fullName>
    </submittedName>
</protein>
<evidence type="ECO:0000256" key="1">
    <source>
        <dbReference type="SAM" id="MobiDB-lite"/>
    </source>
</evidence>
<evidence type="ECO:0000313" key="3">
    <source>
        <dbReference type="Proteomes" id="UP000696280"/>
    </source>
</evidence>
<dbReference type="Proteomes" id="UP000696280">
    <property type="component" value="Unassembled WGS sequence"/>
</dbReference>